<protein>
    <submittedName>
        <fullName evidence="2">Uncharacterized protein</fullName>
    </submittedName>
</protein>
<comment type="caution">
    <text evidence="2">The sequence shown here is derived from an EMBL/GenBank/DDBJ whole genome shotgun (WGS) entry which is preliminary data.</text>
</comment>
<proteinExistence type="predicted"/>
<name>A0A167VFQ9_9HYPO</name>
<organism evidence="2 3">
    <name type="scientific">Moelleriella libera RCEF 2490</name>
    <dbReference type="NCBI Taxonomy" id="1081109"/>
    <lineage>
        <taxon>Eukaryota</taxon>
        <taxon>Fungi</taxon>
        <taxon>Dikarya</taxon>
        <taxon>Ascomycota</taxon>
        <taxon>Pezizomycotina</taxon>
        <taxon>Sordariomycetes</taxon>
        <taxon>Hypocreomycetidae</taxon>
        <taxon>Hypocreales</taxon>
        <taxon>Clavicipitaceae</taxon>
        <taxon>Moelleriella</taxon>
    </lineage>
</organism>
<evidence type="ECO:0000313" key="2">
    <source>
        <dbReference type="EMBL" id="KZZ87465.1"/>
    </source>
</evidence>
<accession>A0A167VFQ9</accession>
<reference evidence="2 3" key="1">
    <citation type="journal article" date="2016" name="Genome Biol. Evol.">
        <title>Divergent and convergent evolution of fungal pathogenicity.</title>
        <authorList>
            <person name="Shang Y."/>
            <person name="Xiao G."/>
            <person name="Zheng P."/>
            <person name="Cen K."/>
            <person name="Zhan S."/>
            <person name="Wang C."/>
        </authorList>
    </citation>
    <scope>NUCLEOTIDE SEQUENCE [LARGE SCALE GENOMIC DNA]</scope>
    <source>
        <strain evidence="2 3">RCEF 2490</strain>
    </source>
</reference>
<sequence>MSVLQRLGLEKVAVPKPFRDGKSRKNDLVSFDLLADDKEFSDDTYGFFQEYLELKTRYVEMVKKGNDKKKRGEWPRDTIDTNEPNSMRNIGKTKESLQYIVAAWGRPGGYWGDFQALLSSRHGRADGD</sequence>
<evidence type="ECO:0000256" key="1">
    <source>
        <dbReference type="SAM" id="MobiDB-lite"/>
    </source>
</evidence>
<dbReference type="Proteomes" id="UP000078544">
    <property type="component" value="Unassembled WGS sequence"/>
</dbReference>
<dbReference type="AlphaFoldDB" id="A0A167VFQ9"/>
<dbReference type="EMBL" id="AZGY01000037">
    <property type="protein sequence ID" value="KZZ87465.1"/>
    <property type="molecule type" value="Genomic_DNA"/>
</dbReference>
<feature type="compositionally biased region" description="Basic and acidic residues" evidence="1">
    <location>
        <begin position="66"/>
        <end position="79"/>
    </location>
</feature>
<evidence type="ECO:0000313" key="3">
    <source>
        <dbReference type="Proteomes" id="UP000078544"/>
    </source>
</evidence>
<gene>
    <name evidence="2" type="ORF">AAL_08376</name>
</gene>
<feature type="region of interest" description="Disordered" evidence="1">
    <location>
        <begin position="66"/>
        <end position="88"/>
    </location>
</feature>
<keyword evidence="3" id="KW-1185">Reference proteome</keyword>